<dbReference type="AlphaFoldDB" id="A0A8T3BB05"/>
<name>A0A8T3BB05_DENNO</name>
<sequence length="164" mass="19378">MPKMARHKYYRNHFDHFLNSYIILSSHLHHSNIYMLPIQFKHGKLHICIHYVVFVMLVFNLYTFKILCYVVVYFLVKEIKFSASYSVEEILVYHDSNLIKISGIFQPKQASNFSCIKQRLWLLFFFSPFKSWHLKLVAQNDLPNHCGLGDCAMLDPSLATMKVI</sequence>
<dbReference type="EMBL" id="JAGYWB010000010">
    <property type="protein sequence ID" value="KAI0507951.1"/>
    <property type="molecule type" value="Genomic_DNA"/>
</dbReference>
<keyword evidence="1" id="KW-1133">Transmembrane helix</keyword>
<keyword evidence="1" id="KW-0472">Membrane</keyword>
<feature type="transmembrane region" description="Helical" evidence="1">
    <location>
        <begin position="52"/>
        <end position="76"/>
    </location>
</feature>
<gene>
    <name evidence="2" type="ORF">KFK09_014079</name>
</gene>
<proteinExistence type="predicted"/>
<reference evidence="2" key="1">
    <citation type="journal article" date="2022" name="Front. Genet.">
        <title>Chromosome-Scale Assembly of the Dendrobium nobile Genome Provides Insights Into the Molecular Mechanism of the Biosynthesis of the Medicinal Active Ingredient of Dendrobium.</title>
        <authorList>
            <person name="Xu Q."/>
            <person name="Niu S.-C."/>
            <person name="Li K.-L."/>
            <person name="Zheng P.-J."/>
            <person name="Zhang X.-J."/>
            <person name="Jia Y."/>
            <person name="Liu Y."/>
            <person name="Niu Y.-X."/>
            <person name="Yu L.-H."/>
            <person name="Chen D.-F."/>
            <person name="Zhang G.-Q."/>
        </authorList>
    </citation>
    <scope>NUCLEOTIDE SEQUENCE</scope>
    <source>
        <tissue evidence="2">Leaf</tissue>
    </source>
</reference>
<keyword evidence="1" id="KW-0812">Transmembrane</keyword>
<comment type="caution">
    <text evidence="2">The sequence shown here is derived from an EMBL/GenBank/DDBJ whole genome shotgun (WGS) entry which is preliminary data.</text>
</comment>
<evidence type="ECO:0000313" key="2">
    <source>
        <dbReference type="EMBL" id="KAI0507951.1"/>
    </source>
</evidence>
<keyword evidence="3" id="KW-1185">Reference proteome</keyword>
<evidence type="ECO:0000256" key="1">
    <source>
        <dbReference type="SAM" id="Phobius"/>
    </source>
</evidence>
<dbReference type="Proteomes" id="UP000829196">
    <property type="component" value="Unassembled WGS sequence"/>
</dbReference>
<organism evidence="2 3">
    <name type="scientific">Dendrobium nobile</name>
    <name type="common">Orchid</name>
    <dbReference type="NCBI Taxonomy" id="94219"/>
    <lineage>
        <taxon>Eukaryota</taxon>
        <taxon>Viridiplantae</taxon>
        <taxon>Streptophyta</taxon>
        <taxon>Embryophyta</taxon>
        <taxon>Tracheophyta</taxon>
        <taxon>Spermatophyta</taxon>
        <taxon>Magnoliopsida</taxon>
        <taxon>Liliopsida</taxon>
        <taxon>Asparagales</taxon>
        <taxon>Orchidaceae</taxon>
        <taxon>Epidendroideae</taxon>
        <taxon>Malaxideae</taxon>
        <taxon>Dendrobiinae</taxon>
        <taxon>Dendrobium</taxon>
    </lineage>
</organism>
<accession>A0A8T3BB05</accession>
<protein>
    <submittedName>
        <fullName evidence="2">Uncharacterized protein</fullName>
    </submittedName>
</protein>
<evidence type="ECO:0000313" key="3">
    <source>
        <dbReference type="Proteomes" id="UP000829196"/>
    </source>
</evidence>